<protein>
    <recommendedName>
        <fullName evidence="3">C-type lectin domain-containing protein</fullName>
    </recommendedName>
</protein>
<evidence type="ECO:0000259" key="3">
    <source>
        <dbReference type="PROSITE" id="PS50041"/>
    </source>
</evidence>
<evidence type="ECO:0000313" key="5">
    <source>
        <dbReference type="Proteomes" id="UP001195483"/>
    </source>
</evidence>
<dbReference type="PANTHER" id="PTHR22803">
    <property type="entry name" value="MANNOSE, PHOSPHOLIPASE, LECTIN RECEPTOR RELATED"/>
    <property type="match status" value="1"/>
</dbReference>
<feature type="chain" id="PRO_5041944827" description="C-type lectin domain-containing protein" evidence="2">
    <location>
        <begin position="23"/>
        <end position="183"/>
    </location>
</feature>
<dbReference type="AlphaFoldDB" id="A0AAE0SLU1"/>
<feature type="domain" description="C-type lectin" evidence="3">
    <location>
        <begin position="34"/>
        <end position="157"/>
    </location>
</feature>
<dbReference type="Proteomes" id="UP001195483">
    <property type="component" value="Unassembled WGS sequence"/>
</dbReference>
<sequence length="183" mass="20919">MSFSLTFFTVVIFLSLPDGGNAGEDVCPPGFQFHGHKCYKALGLFASWQEAKGYCATMGGDLASAQNLKEQTILSGIMTAMHGISPLEIYWIDGSNMMNENEWRWMNQNGASVPFSYTNWATGYPVKSWQRCIWIAYGTNGNWYNDWCHKQLSFICEARPISKRLEILHYQNRQSETQRILHI</sequence>
<proteinExistence type="predicted"/>
<dbReference type="CDD" id="cd00037">
    <property type="entry name" value="CLECT"/>
    <property type="match status" value="1"/>
</dbReference>
<dbReference type="SMART" id="SM00034">
    <property type="entry name" value="CLECT"/>
    <property type="match status" value="1"/>
</dbReference>
<dbReference type="Gene3D" id="3.10.100.10">
    <property type="entry name" value="Mannose-Binding Protein A, subunit A"/>
    <property type="match status" value="1"/>
</dbReference>
<dbReference type="InterPro" id="IPR050111">
    <property type="entry name" value="C-type_lectin/snaclec_domain"/>
</dbReference>
<keyword evidence="2" id="KW-0732">Signal</keyword>
<dbReference type="Pfam" id="PF00059">
    <property type="entry name" value="Lectin_C"/>
    <property type="match status" value="1"/>
</dbReference>
<dbReference type="InterPro" id="IPR016186">
    <property type="entry name" value="C-type_lectin-like/link_sf"/>
</dbReference>
<comment type="caution">
    <text evidence="4">The sequence shown here is derived from an EMBL/GenBank/DDBJ whole genome shotgun (WGS) entry which is preliminary data.</text>
</comment>
<gene>
    <name evidence="4" type="ORF">CHS0354_024271</name>
</gene>
<keyword evidence="5" id="KW-1185">Reference proteome</keyword>
<keyword evidence="1" id="KW-1015">Disulfide bond</keyword>
<dbReference type="InterPro" id="IPR001304">
    <property type="entry name" value="C-type_lectin-like"/>
</dbReference>
<evidence type="ECO:0000256" key="1">
    <source>
        <dbReference type="ARBA" id="ARBA00023157"/>
    </source>
</evidence>
<dbReference type="InterPro" id="IPR016187">
    <property type="entry name" value="CTDL_fold"/>
</dbReference>
<name>A0AAE0SLU1_9BIVA</name>
<reference evidence="4" key="3">
    <citation type="submission" date="2023-05" db="EMBL/GenBank/DDBJ databases">
        <authorList>
            <person name="Smith C.H."/>
        </authorList>
    </citation>
    <scope>NUCLEOTIDE SEQUENCE</scope>
    <source>
        <strain evidence="4">CHS0354</strain>
        <tissue evidence="4">Mantle</tissue>
    </source>
</reference>
<organism evidence="4 5">
    <name type="scientific">Potamilus streckersoni</name>
    <dbReference type="NCBI Taxonomy" id="2493646"/>
    <lineage>
        <taxon>Eukaryota</taxon>
        <taxon>Metazoa</taxon>
        <taxon>Spiralia</taxon>
        <taxon>Lophotrochozoa</taxon>
        <taxon>Mollusca</taxon>
        <taxon>Bivalvia</taxon>
        <taxon>Autobranchia</taxon>
        <taxon>Heteroconchia</taxon>
        <taxon>Palaeoheterodonta</taxon>
        <taxon>Unionida</taxon>
        <taxon>Unionoidea</taxon>
        <taxon>Unionidae</taxon>
        <taxon>Ambleminae</taxon>
        <taxon>Lampsilini</taxon>
        <taxon>Potamilus</taxon>
    </lineage>
</organism>
<dbReference type="PROSITE" id="PS00615">
    <property type="entry name" value="C_TYPE_LECTIN_1"/>
    <property type="match status" value="1"/>
</dbReference>
<evidence type="ECO:0000256" key="2">
    <source>
        <dbReference type="SAM" id="SignalP"/>
    </source>
</evidence>
<accession>A0AAE0SLU1</accession>
<reference evidence="4" key="1">
    <citation type="journal article" date="2021" name="Genome Biol. Evol.">
        <title>A High-Quality Reference Genome for a Parasitic Bivalve with Doubly Uniparental Inheritance (Bivalvia: Unionida).</title>
        <authorList>
            <person name="Smith C.H."/>
        </authorList>
    </citation>
    <scope>NUCLEOTIDE SEQUENCE</scope>
    <source>
        <strain evidence="4">CHS0354</strain>
    </source>
</reference>
<dbReference type="EMBL" id="JAEAOA010001436">
    <property type="protein sequence ID" value="KAK3594336.1"/>
    <property type="molecule type" value="Genomic_DNA"/>
</dbReference>
<dbReference type="InterPro" id="IPR018378">
    <property type="entry name" value="C-type_lectin_CS"/>
</dbReference>
<evidence type="ECO:0000313" key="4">
    <source>
        <dbReference type="EMBL" id="KAK3594336.1"/>
    </source>
</evidence>
<dbReference type="PROSITE" id="PS50041">
    <property type="entry name" value="C_TYPE_LECTIN_2"/>
    <property type="match status" value="1"/>
</dbReference>
<reference evidence="4" key="2">
    <citation type="journal article" date="2021" name="Genome Biol. Evol.">
        <title>Developing a high-quality reference genome for a parasitic bivalve with doubly uniparental inheritance (Bivalvia: Unionida).</title>
        <authorList>
            <person name="Smith C.H."/>
        </authorList>
    </citation>
    <scope>NUCLEOTIDE SEQUENCE</scope>
    <source>
        <strain evidence="4">CHS0354</strain>
        <tissue evidence="4">Mantle</tissue>
    </source>
</reference>
<dbReference type="SUPFAM" id="SSF56436">
    <property type="entry name" value="C-type lectin-like"/>
    <property type="match status" value="1"/>
</dbReference>
<feature type="signal peptide" evidence="2">
    <location>
        <begin position="1"/>
        <end position="22"/>
    </location>
</feature>